<evidence type="ECO:0000313" key="5">
    <source>
        <dbReference type="EMBL" id="QWY77402.1"/>
    </source>
</evidence>
<evidence type="ECO:0000256" key="1">
    <source>
        <dbReference type="ARBA" id="ARBA00022603"/>
    </source>
</evidence>
<evidence type="ECO:0000256" key="4">
    <source>
        <dbReference type="SAM" id="Phobius"/>
    </source>
</evidence>
<evidence type="ECO:0000313" key="6">
    <source>
        <dbReference type="Proteomes" id="UP000683551"/>
    </source>
</evidence>
<dbReference type="Proteomes" id="UP000683551">
    <property type="component" value="Chromosome"/>
</dbReference>
<keyword evidence="4" id="KW-0812">Transmembrane</keyword>
<dbReference type="AlphaFoldDB" id="A0A9E6MVX2"/>
<dbReference type="PANTHER" id="PTHR13610:SF9">
    <property type="entry name" value="FI06469P"/>
    <property type="match status" value="1"/>
</dbReference>
<dbReference type="GO" id="GO:0032259">
    <property type="term" value="P:methylation"/>
    <property type="evidence" value="ECO:0007669"/>
    <property type="project" value="UniProtKB-KW"/>
</dbReference>
<sequence>MAQESEDSVSSSVTMYRFFVIQGVSALLVFGGSKLGLWPVPSLAFLTLFQGVVAVLLTLLVKGPRWWLPLQFLFLPALWAMARGAIPAGWYGAGFVVLGLVYWNTFQSRVPLYLTHRETLAELDRLVREMAPRSFVDLGCGTGTVLCILAAHHPDIRFVGYEVAPIPWLIGKWKARALPNCTLHRKSFWNISLSEFDLAYAFLSPVPMPALGQKMIREMRSGTSLISNTFKMPGMLPHSIFLTEGTMPLYLYRQKGNGRGRIPPACS</sequence>
<keyword evidence="3" id="KW-0949">S-adenosyl-L-methionine</keyword>
<feature type="transmembrane region" description="Helical" evidence="4">
    <location>
        <begin position="18"/>
        <end position="37"/>
    </location>
</feature>
<feature type="transmembrane region" description="Helical" evidence="4">
    <location>
        <begin position="43"/>
        <end position="61"/>
    </location>
</feature>
<reference evidence="5" key="1">
    <citation type="submission" date="2021-02" db="EMBL/GenBank/DDBJ databases">
        <title>Comparative genomics of Ferrovum myxofaciens strains, predominant extremophile bacteria forming large biofilm stalactites in acid mine ecosystems.</title>
        <authorList>
            <person name="Burkartova K."/>
            <person name="Ridl J."/>
            <person name="Pajer P."/>
            <person name="Falteisek L."/>
        </authorList>
    </citation>
    <scope>NUCLEOTIDE SEQUENCE</scope>
    <source>
        <strain evidence="5">MI1III</strain>
    </source>
</reference>
<dbReference type="InterPro" id="IPR029063">
    <property type="entry name" value="SAM-dependent_MTases_sf"/>
</dbReference>
<keyword evidence="1 5" id="KW-0489">Methyltransferase</keyword>
<evidence type="ECO:0000256" key="3">
    <source>
        <dbReference type="ARBA" id="ARBA00022691"/>
    </source>
</evidence>
<keyword evidence="2" id="KW-0808">Transferase</keyword>
<dbReference type="RefSeq" id="WP_150112489.1">
    <property type="nucleotide sequence ID" value="NZ_CP053675.1"/>
</dbReference>
<dbReference type="SUPFAM" id="SSF53335">
    <property type="entry name" value="S-adenosyl-L-methionine-dependent methyltransferases"/>
    <property type="match status" value="1"/>
</dbReference>
<keyword evidence="4" id="KW-0472">Membrane</keyword>
<evidence type="ECO:0000256" key="2">
    <source>
        <dbReference type="ARBA" id="ARBA00022679"/>
    </source>
</evidence>
<dbReference type="Gene3D" id="3.40.50.150">
    <property type="entry name" value="Vaccinia Virus protein VP39"/>
    <property type="match status" value="1"/>
</dbReference>
<gene>
    <name evidence="5" type="ORF">JZL65_13225</name>
</gene>
<dbReference type="EMBL" id="CP071137">
    <property type="protein sequence ID" value="QWY77402.1"/>
    <property type="molecule type" value="Genomic_DNA"/>
</dbReference>
<dbReference type="CDD" id="cd02440">
    <property type="entry name" value="AdoMet_MTases"/>
    <property type="match status" value="1"/>
</dbReference>
<proteinExistence type="predicted"/>
<dbReference type="GO" id="GO:0016279">
    <property type="term" value="F:protein-lysine N-methyltransferase activity"/>
    <property type="evidence" value="ECO:0007669"/>
    <property type="project" value="InterPro"/>
</dbReference>
<accession>A0A9E6MVX2</accession>
<dbReference type="InterPro" id="IPR026170">
    <property type="entry name" value="FAM173A/B"/>
</dbReference>
<name>A0A9E6MVX2_9PROT</name>
<dbReference type="PANTHER" id="PTHR13610">
    <property type="entry name" value="METHYLTRANSFERASE DOMAIN-CONTAINING PROTEIN"/>
    <property type="match status" value="1"/>
</dbReference>
<protein>
    <submittedName>
        <fullName evidence="5">Class I SAM-dependent methyltransferase</fullName>
    </submittedName>
</protein>
<dbReference type="OrthoDB" id="5611641at2"/>
<keyword evidence="4" id="KW-1133">Transmembrane helix</keyword>
<organism evidence="5 6">
    <name type="scientific">Ferrovum myxofaciens</name>
    <dbReference type="NCBI Taxonomy" id="416213"/>
    <lineage>
        <taxon>Bacteria</taxon>
        <taxon>Pseudomonadati</taxon>
        <taxon>Pseudomonadota</taxon>
        <taxon>Betaproteobacteria</taxon>
        <taxon>Ferrovales</taxon>
        <taxon>Ferrovaceae</taxon>
        <taxon>Ferrovum</taxon>
    </lineage>
</organism>
<feature type="transmembrane region" description="Helical" evidence="4">
    <location>
        <begin position="88"/>
        <end position="106"/>
    </location>
</feature>